<feature type="domain" description="EF-hand" evidence="3">
    <location>
        <begin position="34"/>
        <end position="69"/>
    </location>
</feature>
<dbReference type="InterPro" id="IPR018247">
    <property type="entry name" value="EF_Hand_1_Ca_BS"/>
</dbReference>
<protein>
    <recommendedName>
        <fullName evidence="3">EF-hand domain-containing protein</fullName>
    </recommendedName>
</protein>
<dbReference type="InterPro" id="IPR051111">
    <property type="entry name" value="Ca-binding_regulatory"/>
</dbReference>
<dbReference type="CDD" id="cd00051">
    <property type="entry name" value="EFh"/>
    <property type="match status" value="1"/>
</dbReference>
<dbReference type="STRING" id="286115.A0A507CMM4"/>
<dbReference type="SUPFAM" id="SSF47473">
    <property type="entry name" value="EF-hand"/>
    <property type="match status" value="1"/>
</dbReference>
<evidence type="ECO:0000313" key="4">
    <source>
        <dbReference type="EMBL" id="TPX40055.1"/>
    </source>
</evidence>
<dbReference type="InterPro" id="IPR002048">
    <property type="entry name" value="EF_hand_dom"/>
</dbReference>
<name>A0A507CMM4_9FUNG</name>
<keyword evidence="6" id="KW-1185">Reference proteome</keyword>
<dbReference type="GO" id="GO:0032588">
    <property type="term" value="C:trans-Golgi network membrane"/>
    <property type="evidence" value="ECO:0007669"/>
    <property type="project" value="TreeGrafter"/>
</dbReference>
<evidence type="ECO:0000313" key="5">
    <source>
        <dbReference type="EMBL" id="TPX42279.1"/>
    </source>
</evidence>
<proteinExistence type="predicted"/>
<keyword evidence="1" id="KW-0677">Repeat</keyword>
<dbReference type="PANTHER" id="PTHR46311:SF5">
    <property type="entry name" value="EF-HAND DOMAIN-CONTAINING PROTEIN"/>
    <property type="match status" value="1"/>
</dbReference>
<dbReference type="EMBL" id="QEAN01000238">
    <property type="protein sequence ID" value="TPX42279.1"/>
    <property type="molecule type" value="Genomic_DNA"/>
</dbReference>
<dbReference type="PROSITE" id="PS00018">
    <property type="entry name" value="EF_HAND_1"/>
    <property type="match status" value="2"/>
</dbReference>
<gene>
    <name evidence="4" type="ORF">SeLEV6574_g06819</name>
    <name evidence="5" type="ORF">SeMB42_g05193</name>
</gene>
<dbReference type="FunFam" id="1.10.238.10:FF:000003">
    <property type="entry name" value="Calmodulin A"/>
    <property type="match status" value="1"/>
</dbReference>
<dbReference type="Pfam" id="PF13202">
    <property type="entry name" value="EF-hand_5"/>
    <property type="match status" value="1"/>
</dbReference>
<dbReference type="Pfam" id="PF13499">
    <property type="entry name" value="EF-hand_7"/>
    <property type="match status" value="1"/>
</dbReference>
<dbReference type="VEuPathDB" id="FungiDB:SeMB42_g05193"/>
<sequence>MRNRTVCNTYMMHQSPARRIPSFVDSNATSINISQVAQVNEIFKRVDIDRKGFLSRSEFKIALVGLLSYIPSKFEIDQMLASLRFTDDDVKVTCTDLISLISARLSIPETDMIRQTFSSFDLNCNGFITPQEMKKLCSHYATFIPETVIERAFAVADEDGDGRLSYREFVSLMSRANAIWKSEEGASKVKGSNFG</sequence>
<dbReference type="PROSITE" id="PS50222">
    <property type="entry name" value="EF_HAND_2"/>
    <property type="match status" value="3"/>
</dbReference>
<organism evidence="4 7">
    <name type="scientific">Synchytrium endobioticum</name>
    <dbReference type="NCBI Taxonomy" id="286115"/>
    <lineage>
        <taxon>Eukaryota</taxon>
        <taxon>Fungi</taxon>
        <taxon>Fungi incertae sedis</taxon>
        <taxon>Chytridiomycota</taxon>
        <taxon>Chytridiomycota incertae sedis</taxon>
        <taxon>Chytridiomycetes</taxon>
        <taxon>Synchytriales</taxon>
        <taxon>Synchytriaceae</taxon>
        <taxon>Synchytrium</taxon>
    </lineage>
</organism>
<dbReference type="InterPro" id="IPR011992">
    <property type="entry name" value="EF-hand-dom_pair"/>
</dbReference>
<dbReference type="PANTHER" id="PTHR46311">
    <property type="entry name" value="CALCIUM-BINDING PROTEIN 8-RELATED"/>
    <property type="match status" value="1"/>
</dbReference>
<dbReference type="SMART" id="SM00054">
    <property type="entry name" value="EFh"/>
    <property type="match status" value="3"/>
</dbReference>
<keyword evidence="2" id="KW-0106">Calcium</keyword>
<evidence type="ECO:0000313" key="7">
    <source>
        <dbReference type="Proteomes" id="UP000320475"/>
    </source>
</evidence>
<evidence type="ECO:0000259" key="3">
    <source>
        <dbReference type="PROSITE" id="PS50222"/>
    </source>
</evidence>
<reference evidence="6 7" key="1">
    <citation type="journal article" date="2019" name="Sci. Rep.">
        <title>Comparative genomics of chytrid fungi reveal insights into the obligate biotrophic and pathogenic lifestyle of Synchytrium endobioticum.</title>
        <authorList>
            <person name="van de Vossenberg B.T.L.H."/>
            <person name="Warris S."/>
            <person name="Nguyen H.D.T."/>
            <person name="van Gent-Pelzer M.P.E."/>
            <person name="Joly D.L."/>
            <person name="van de Geest H.C."/>
            <person name="Bonants P.J.M."/>
            <person name="Smith D.S."/>
            <person name="Levesque C.A."/>
            <person name="van der Lee T.A.J."/>
        </authorList>
    </citation>
    <scope>NUCLEOTIDE SEQUENCE [LARGE SCALE GENOMIC DNA]</scope>
    <source>
        <strain evidence="4 7">LEV6574</strain>
        <strain evidence="5 6">MB42</strain>
    </source>
</reference>
<dbReference type="Proteomes" id="UP000320475">
    <property type="component" value="Unassembled WGS sequence"/>
</dbReference>
<feature type="domain" description="EF-hand" evidence="3">
    <location>
        <begin position="144"/>
        <end position="179"/>
    </location>
</feature>
<feature type="domain" description="EF-hand" evidence="3">
    <location>
        <begin position="108"/>
        <end position="143"/>
    </location>
</feature>
<evidence type="ECO:0000256" key="2">
    <source>
        <dbReference type="ARBA" id="ARBA00022837"/>
    </source>
</evidence>
<comment type="caution">
    <text evidence="4">The sequence shown here is derived from an EMBL/GenBank/DDBJ whole genome shotgun (WGS) entry which is preliminary data.</text>
</comment>
<accession>A0A507CMM4</accession>
<dbReference type="EMBL" id="QEAM01000417">
    <property type="protein sequence ID" value="TPX40055.1"/>
    <property type="molecule type" value="Genomic_DNA"/>
</dbReference>
<dbReference type="Proteomes" id="UP000317494">
    <property type="component" value="Unassembled WGS sequence"/>
</dbReference>
<dbReference type="GO" id="GO:0005509">
    <property type="term" value="F:calcium ion binding"/>
    <property type="evidence" value="ECO:0007669"/>
    <property type="project" value="InterPro"/>
</dbReference>
<evidence type="ECO:0000256" key="1">
    <source>
        <dbReference type="ARBA" id="ARBA00022737"/>
    </source>
</evidence>
<dbReference type="Gene3D" id="1.10.238.10">
    <property type="entry name" value="EF-hand"/>
    <property type="match status" value="1"/>
</dbReference>
<dbReference type="OrthoDB" id="26525at2759"/>
<dbReference type="AlphaFoldDB" id="A0A507CMM4"/>
<evidence type="ECO:0000313" key="6">
    <source>
        <dbReference type="Proteomes" id="UP000317494"/>
    </source>
</evidence>